<proteinExistence type="predicted"/>
<gene>
    <name evidence="3" type="ORF">B0T46_15045</name>
</gene>
<feature type="region of interest" description="Disordered" evidence="1">
    <location>
        <begin position="1"/>
        <end position="22"/>
    </location>
</feature>
<dbReference type="EMBL" id="MUMY01000012">
    <property type="protein sequence ID" value="ONM47951.1"/>
    <property type="molecule type" value="Genomic_DNA"/>
</dbReference>
<evidence type="ECO:0000313" key="4">
    <source>
        <dbReference type="Proteomes" id="UP000188836"/>
    </source>
</evidence>
<name>A0A1V2TF13_9NOCA</name>
<evidence type="ECO:0000256" key="2">
    <source>
        <dbReference type="SAM" id="Phobius"/>
    </source>
</evidence>
<keyword evidence="2" id="KW-1133">Transmembrane helix</keyword>
<feature type="transmembrane region" description="Helical" evidence="2">
    <location>
        <begin position="31"/>
        <end position="49"/>
    </location>
</feature>
<keyword evidence="4" id="KW-1185">Reference proteome</keyword>
<sequence>MNRPGLLSRRPPSITDAQPSYQDQHRTRVRAYLLLMSFRVPALLIAWGVYAATGAALLCAGILVVSAPLSWTAVLIANDRPPLRRGAGLRRFRPGRRDAETVQPRLPATVAATVALLDPAEAVEASSIACRGRSMQ</sequence>
<protein>
    <recommendedName>
        <fullName evidence="5">DUF3099 domain-containing protein</fullName>
    </recommendedName>
</protein>
<dbReference type="Pfam" id="PF11298">
    <property type="entry name" value="DUF3099"/>
    <property type="match status" value="1"/>
</dbReference>
<reference evidence="3 4" key="1">
    <citation type="journal article" date="2016" name="Antonie Van Leeuwenhoek">
        <title>Nocardia donostiensis sp. nov., isolated from human respiratory specimens.</title>
        <authorList>
            <person name="Ercibengoa M."/>
            <person name="Bell M."/>
            <person name="Marimon J.M."/>
            <person name="Humrighouse B."/>
            <person name="Klenk H.P."/>
            <person name="Potter G."/>
            <person name="Perez-Trallero E."/>
        </authorList>
    </citation>
    <scope>NUCLEOTIDE SEQUENCE [LARGE SCALE GENOMIC DNA]</scope>
    <source>
        <strain evidence="3 4">X1655</strain>
    </source>
</reference>
<dbReference type="Proteomes" id="UP000188836">
    <property type="component" value="Unassembled WGS sequence"/>
</dbReference>
<organism evidence="3 4">
    <name type="scientific">Nocardia donostiensis</name>
    <dbReference type="NCBI Taxonomy" id="1538463"/>
    <lineage>
        <taxon>Bacteria</taxon>
        <taxon>Bacillati</taxon>
        <taxon>Actinomycetota</taxon>
        <taxon>Actinomycetes</taxon>
        <taxon>Mycobacteriales</taxon>
        <taxon>Nocardiaceae</taxon>
        <taxon>Nocardia</taxon>
    </lineage>
</organism>
<dbReference type="InterPro" id="IPR021449">
    <property type="entry name" value="DUF3099"/>
</dbReference>
<evidence type="ECO:0008006" key="5">
    <source>
        <dbReference type="Google" id="ProtNLM"/>
    </source>
</evidence>
<keyword evidence="2" id="KW-0812">Transmembrane</keyword>
<evidence type="ECO:0000256" key="1">
    <source>
        <dbReference type="SAM" id="MobiDB-lite"/>
    </source>
</evidence>
<comment type="caution">
    <text evidence="3">The sequence shown here is derived from an EMBL/GenBank/DDBJ whole genome shotgun (WGS) entry which is preliminary data.</text>
</comment>
<accession>A0A1V2TF13</accession>
<evidence type="ECO:0000313" key="3">
    <source>
        <dbReference type="EMBL" id="ONM47951.1"/>
    </source>
</evidence>
<keyword evidence="2" id="KW-0472">Membrane</keyword>
<dbReference type="STRING" id="1538463.B0T36_21575"/>
<feature type="transmembrane region" description="Helical" evidence="2">
    <location>
        <begin position="55"/>
        <end position="77"/>
    </location>
</feature>
<dbReference type="AlphaFoldDB" id="A0A1V2TF13"/>